<keyword evidence="14 20" id="KW-0407">Ion channel</keyword>
<feature type="domain" description="Neurotransmitter-gated ion-channel transmembrane" evidence="22">
    <location>
        <begin position="281"/>
        <end position="369"/>
    </location>
</feature>
<evidence type="ECO:0000256" key="2">
    <source>
        <dbReference type="ARBA" id="ARBA00022475"/>
    </source>
</evidence>
<keyword evidence="24" id="KW-1185">Reference proteome</keyword>
<evidence type="ECO:0000256" key="15">
    <source>
        <dbReference type="ARBA" id="ARBA00034104"/>
    </source>
</evidence>
<keyword evidence="4" id="KW-0732">Signal</keyword>
<comment type="catalytic activity">
    <reaction evidence="16">
        <text>K(+)(in) = K(+)(out)</text>
        <dbReference type="Rhea" id="RHEA:29463"/>
        <dbReference type="ChEBI" id="CHEBI:29103"/>
    </reaction>
</comment>
<comment type="catalytic activity">
    <reaction evidence="18">
        <text>Ca(2+)(in) = Ca(2+)(out)</text>
        <dbReference type="Rhea" id="RHEA:29671"/>
        <dbReference type="ChEBI" id="CHEBI:29108"/>
    </reaction>
</comment>
<proteinExistence type="inferred from homology"/>
<dbReference type="InterPro" id="IPR006202">
    <property type="entry name" value="Neur_chan_lig-bd"/>
</dbReference>
<dbReference type="FunFam" id="2.70.170.10:FF:000017">
    <property type="entry name" value="5-hydroxytryptamine receptor 3A"/>
    <property type="match status" value="1"/>
</dbReference>
<dbReference type="Pfam" id="PF02932">
    <property type="entry name" value="Neur_chan_memb"/>
    <property type="match status" value="1"/>
</dbReference>
<dbReference type="GO" id="GO:0045202">
    <property type="term" value="C:synapse"/>
    <property type="evidence" value="ECO:0000318"/>
    <property type="project" value="GO_Central"/>
</dbReference>
<evidence type="ECO:0000256" key="6">
    <source>
        <dbReference type="ARBA" id="ARBA00023018"/>
    </source>
</evidence>
<dbReference type="GO" id="GO:0045211">
    <property type="term" value="C:postsynaptic membrane"/>
    <property type="evidence" value="ECO:0007669"/>
    <property type="project" value="UniProtKB-SubCell"/>
</dbReference>
<organism evidence="23 24">
    <name type="scientific">Oryzias latipes</name>
    <name type="common">Japanese rice fish</name>
    <name type="synonym">Japanese killifish</name>
    <dbReference type="NCBI Taxonomy" id="8090"/>
    <lineage>
        <taxon>Eukaryota</taxon>
        <taxon>Metazoa</taxon>
        <taxon>Chordata</taxon>
        <taxon>Craniata</taxon>
        <taxon>Vertebrata</taxon>
        <taxon>Euteleostomi</taxon>
        <taxon>Actinopterygii</taxon>
        <taxon>Neopterygii</taxon>
        <taxon>Teleostei</taxon>
        <taxon>Neoteleostei</taxon>
        <taxon>Acanthomorphata</taxon>
        <taxon>Ovalentaria</taxon>
        <taxon>Atherinomorphae</taxon>
        <taxon>Beloniformes</taxon>
        <taxon>Adrianichthyidae</taxon>
        <taxon>Oryziinae</taxon>
        <taxon>Oryzias</taxon>
    </lineage>
</organism>
<dbReference type="GO" id="GO:0043005">
    <property type="term" value="C:neuron projection"/>
    <property type="evidence" value="ECO:0000318"/>
    <property type="project" value="GO_Central"/>
</dbReference>
<reference evidence="23" key="2">
    <citation type="submission" date="2025-08" db="UniProtKB">
        <authorList>
            <consortium name="Ensembl"/>
        </authorList>
    </citation>
    <scope>IDENTIFICATION</scope>
    <source>
        <strain evidence="23">Hd-rR</strain>
    </source>
</reference>
<evidence type="ECO:0000256" key="14">
    <source>
        <dbReference type="ARBA" id="ARBA00023303"/>
    </source>
</evidence>
<evidence type="ECO:0000256" key="4">
    <source>
        <dbReference type="ARBA" id="ARBA00022729"/>
    </source>
</evidence>
<dbReference type="InterPro" id="IPR006029">
    <property type="entry name" value="Neurotrans-gated_channel_TM"/>
</dbReference>
<keyword evidence="10" id="KW-0675">Receptor</keyword>
<dbReference type="GO" id="GO:0007268">
    <property type="term" value="P:chemical synaptic transmission"/>
    <property type="evidence" value="ECO:0000318"/>
    <property type="project" value="GO_Central"/>
</dbReference>
<reference evidence="23" key="3">
    <citation type="submission" date="2025-09" db="UniProtKB">
        <authorList>
            <consortium name="Ensembl"/>
        </authorList>
    </citation>
    <scope>IDENTIFICATION</scope>
    <source>
        <strain evidence="23">Hd-rR</strain>
    </source>
</reference>
<dbReference type="Bgee" id="ENSORLG00000023885">
    <property type="expression patterns" value="Expressed in bone element"/>
</dbReference>
<reference evidence="23 24" key="1">
    <citation type="journal article" date="2007" name="Nature">
        <title>The medaka draft genome and insights into vertebrate genome evolution.</title>
        <authorList>
            <person name="Kasahara M."/>
            <person name="Naruse K."/>
            <person name="Sasaki S."/>
            <person name="Nakatani Y."/>
            <person name="Qu W."/>
            <person name="Ahsan B."/>
            <person name="Yamada T."/>
            <person name="Nagayasu Y."/>
            <person name="Doi K."/>
            <person name="Kasai Y."/>
            <person name="Jindo T."/>
            <person name="Kobayashi D."/>
            <person name="Shimada A."/>
            <person name="Toyoda A."/>
            <person name="Kuroki Y."/>
            <person name="Fujiyama A."/>
            <person name="Sasaki T."/>
            <person name="Shimizu A."/>
            <person name="Asakawa S."/>
            <person name="Shimizu N."/>
            <person name="Hashimoto S."/>
            <person name="Yang J."/>
            <person name="Lee Y."/>
            <person name="Matsushima K."/>
            <person name="Sugano S."/>
            <person name="Sakaizumi M."/>
            <person name="Narita T."/>
            <person name="Ohishi K."/>
            <person name="Haga S."/>
            <person name="Ohta F."/>
            <person name="Nomoto H."/>
            <person name="Nogata K."/>
            <person name="Morishita T."/>
            <person name="Endo T."/>
            <person name="Shin-I T."/>
            <person name="Takeda H."/>
            <person name="Morishita S."/>
            <person name="Kohara Y."/>
        </authorList>
    </citation>
    <scope>NUCLEOTIDE SEQUENCE [LARGE SCALE GENOMIC DNA]</scope>
    <source>
        <strain evidence="23 24">Hd-rR</strain>
    </source>
</reference>
<dbReference type="Gene3D" id="1.20.58.390">
    <property type="entry name" value="Neurotransmitter-gated ion-channel transmembrane domain"/>
    <property type="match status" value="1"/>
</dbReference>
<evidence type="ECO:0000259" key="22">
    <source>
        <dbReference type="Pfam" id="PF02932"/>
    </source>
</evidence>
<evidence type="ECO:0000256" key="18">
    <source>
        <dbReference type="ARBA" id="ARBA00036634"/>
    </source>
</evidence>
<dbReference type="GO" id="GO:0005886">
    <property type="term" value="C:plasma membrane"/>
    <property type="evidence" value="ECO:0000318"/>
    <property type="project" value="GO_Central"/>
</dbReference>
<evidence type="ECO:0000256" key="1">
    <source>
        <dbReference type="ARBA" id="ARBA00022448"/>
    </source>
</evidence>
<dbReference type="InterPro" id="IPR036719">
    <property type="entry name" value="Neuro-gated_channel_TM_sf"/>
</dbReference>
<dbReference type="GO" id="GO:0042391">
    <property type="term" value="P:regulation of membrane potential"/>
    <property type="evidence" value="ECO:0000318"/>
    <property type="project" value="GO_Central"/>
</dbReference>
<evidence type="ECO:0000256" key="5">
    <source>
        <dbReference type="ARBA" id="ARBA00022989"/>
    </source>
</evidence>
<protein>
    <submittedName>
        <fullName evidence="23">Uncharacterized protein</fullName>
    </submittedName>
</protein>
<dbReference type="Proteomes" id="UP000001038">
    <property type="component" value="Chromosome 19"/>
</dbReference>
<evidence type="ECO:0000256" key="19">
    <source>
        <dbReference type="ARBA" id="ARBA00037540"/>
    </source>
</evidence>
<dbReference type="SUPFAM" id="SSF90112">
    <property type="entry name" value="Neurotransmitter-gated ion-channel transmembrane pore"/>
    <property type="match status" value="1"/>
</dbReference>
<evidence type="ECO:0000256" key="7">
    <source>
        <dbReference type="ARBA" id="ARBA00023065"/>
    </source>
</evidence>
<keyword evidence="6" id="KW-0770">Synapse</keyword>
<dbReference type="InterPro" id="IPR006201">
    <property type="entry name" value="Neur_channel"/>
</dbReference>
<feature type="transmembrane region" description="Helical" evidence="20">
    <location>
        <begin position="334"/>
        <end position="361"/>
    </location>
</feature>
<dbReference type="PRINTS" id="PR00252">
    <property type="entry name" value="NRIONCHANNEL"/>
</dbReference>
<keyword evidence="13" id="KW-1071">Ligand-gated ion channel</keyword>
<dbReference type="Gene3D" id="2.70.170.10">
    <property type="entry name" value="Neurotransmitter-gated ion-channel ligand-binding domain"/>
    <property type="match status" value="1"/>
</dbReference>
<dbReference type="GO" id="GO:0005231">
    <property type="term" value="F:excitatory extracellular ligand-gated monoatomic ion channel activity"/>
    <property type="evidence" value="ECO:0000318"/>
    <property type="project" value="GO_Central"/>
</dbReference>
<evidence type="ECO:0000256" key="10">
    <source>
        <dbReference type="ARBA" id="ARBA00023170"/>
    </source>
</evidence>
<dbReference type="InterPro" id="IPR036734">
    <property type="entry name" value="Neur_chan_lig-bd_sf"/>
</dbReference>
<evidence type="ECO:0000256" key="12">
    <source>
        <dbReference type="ARBA" id="ARBA00023257"/>
    </source>
</evidence>
<dbReference type="GO" id="GO:1904315">
    <property type="term" value="F:transmitter-gated monoatomic ion channel activity involved in regulation of postsynaptic membrane potential"/>
    <property type="evidence" value="ECO:0000318"/>
    <property type="project" value="GO_Central"/>
</dbReference>
<feature type="transmembrane region" description="Helical" evidence="20">
    <location>
        <begin position="443"/>
        <end position="464"/>
    </location>
</feature>
<comment type="subcellular location">
    <subcellularLocation>
        <location evidence="15">Postsynaptic cell membrane</location>
        <topology evidence="15">Multi-pass membrane protein</topology>
    </subcellularLocation>
</comment>
<dbReference type="AlphaFoldDB" id="A0A3B3I5Q5"/>
<keyword evidence="1 20" id="KW-0813">Transport</keyword>
<evidence type="ECO:0000256" key="20">
    <source>
        <dbReference type="RuleBase" id="RU000687"/>
    </source>
</evidence>
<keyword evidence="8 20" id="KW-0472">Membrane</keyword>
<keyword evidence="5 20" id="KW-1133">Transmembrane helix</keyword>
<dbReference type="PROSITE" id="PS00236">
    <property type="entry name" value="NEUROTR_ION_CHANNEL"/>
    <property type="match status" value="1"/>
</dbReference>
<dbReference type="GeneTree" id="ENSGT00940000163471"/>
<dbReference type="Ensembl" id="ENSORLT00000042282.1">
    <property type="protein sequence ID" value="ENSORLP00000039243.1"/>
    <property type="gene ID" value="ENSORLG00000023885.1"/>
</dbReference>
<evidence type="ECO:0000256" key="8">
    <source>
        <dbReference type="ARBA" id="ARBA00023136"/>
    </source>
</evidence>
<dbReference type="Pfam" id="PF02931">
    <property type="entry name" value="Neur_chan_LBD"/>
    <property type="match status" value="1"/>
</dbReference>
<dbReference type="GO" id="GO:0022850">
    <property type="term" value="F:serotonin-gated monoatomic cation channel activity"/>
    <property type="evidence" value="ECO:0000318"/>
    <property type="project" value="GO_Central"/>
</dbReference>
<comment type="function">
    <text evidence="19">Forms serotonin (5-hydroxytryptamine/5-HT3)-activated cation-selective channel complexes, which when activated cause fast, depolarizing responses in neurons.</text>
</comment>
<evidence type="ECO:0000256" key="13">
    <source>
        <dbReference type="ARBA" id="ARBA00023286"/>
    </source>
</evidence>
<keyword evidence="12" id="KW-0628">Postsynaptic cell membrane</keyword>
<keyword evidence="11" id="KW-0325">Glycoprotein</keyword>
<evidence type="ECO:0000256" key="9">
    <source>
        <dbReference type="ARBA" id="ARBA00023157"/>
    </source>
</evidence>
<comment type="similarity">
    <text evidence="20">Belongs to the ligand-gated ion channel (TC 1.A.9) family.</text>
</comment>
<evidence type="ECO:0000256" key="16">
    <source>
        <dbReference type="ARBA" id="ARBA00034430"/>
    </source>
</evidence>
<evidence type="ECO:0000259" key="21">
    <source>
        <dbReference type="Pfam" id="PF02931"/>
    </source>
</evidence>
<accession>A0A3B3I5Q5</accession>
<dbReference type="InterPro" id="IPR018000">
    <property type="entry name" value="Neurotransmitter_ion_chnl_CS"/>
</dbReference>
<evidence type="ECO:0000313" key="23">
    <source>
        <dbReference type="Ensembl" id="ENSORLP00000039243.1"/>
    </source>
</evidence>
<feature type="transmembrane region" description="Helical" evidence="20">
    <location>
        <begin position="276"/>
        <end position="298"/>
    </location>
</feature>
<keyword evidence="2" id="KW-1003">Cell membrane</keyword>
<dbReference type="PANTHER" id="PTHR18945">
    <property type="entry name" value="NEUROTRANSMITTER GATED ION CHANNEL"/>
    <property type="match status" value="1"/>
</dbReference>
<dbReference type="GO" id="GO:1902495">
    <property type="term" value="C:transmembrane transporter complex"/>
    <property type="evidence" value="ECO:0000318"/>
    <property type="project" value="GO_Central"/>
</dbReference>
<feature type="transmembrane region" description="Helical" evidence="20">
    <location>
        <begin position="305"/>
        <end position="322"/>
    </location>
</feature>
<comment type="catalytic activity">
    <reaction evidence="17">
        <text>Na(+)(in) = Na(+)(out)</text>
        <dbReference type="Rhea" id="RHEA:34963"/>
        <dbReference type="ChEBI" id="CHEBI:29101"/>
    </reaction>
</comment>
<keyword evidence="7 20" id="KW-0406">Ion transport</keyword>
<dbReference type="SUPFAM" id="SSF63712">
    <property type="entry name" value="Nicotinic receptor ligand binding domain-like"/>
    <property type="match status" value="1"/>
</dbReference>
<evidence type="ECO:0000256" key="3">
    <source>
        <dbReference type="ARBA" id="ARBA00022692"/>
    </source>
</evidence>
<dbReference type="InterPro" id="IPR038050">
    <property type="entry name" value="Neuro_actylchol_rec"/>
</dbReference>
<name>A0A3B3I5Q5_ORYLA</name>
<dbReference type="GO" id="GO:0034220">
    <property type="term" value="P:monoatomic ion transmembrane transport"/>
    <property type="evidence" value="ECO:0000318"/>
    <property type="project" value="GO_Central"/>
</dbReference>
<sequence>MMIQALFFPFVLTGETTSNPNLHDHEDNQFTSNRTSDLVLGRDQTNTSETHFGAFLYECSWEFILKKFDLRENNEKYTVGRPVEDHHNVTFVDIEMDIFAILDVRETDQMLVSYIWVYWRWNNEHIHWDPDQFCEQANILVPTKFLWMPDLTIEEMTDRDKTAPSSLLKIRHDGWVEYRDGQVVDTSCSLDITHFPFDYQFCDISFKSIMHSDEELLLVNNRNKTESYEEIIETIKTTANWRVCSLKVNTKSVDYFGYNQTKIVYTITLKRHSQQYVANFVLPLLFFVCLDIASLLLSETGGEKIGFKVTILLSVTVMQFILNDILPPSSDKIPFIVMFCVWIFTMMLLSLLVTIFVRYLIDKDQTCKVNKKHSRLQCCCTAEDAAKEDPSFPKEDCSDPKSEVFLVMERVSEELSEMRKSITLLSNRTEDEKPGCWSRVADIINKVFTVAYITTVIMFIKIFFEEWIYEHPYVKCHRDFPVSPNKQNISI</sequence>
<dbReference type="InParanoid" id="A0A3B3I5Q5"/>
<evidence type="ECO:0000256" key="11">
    <source>
        <dbReference type="ARBA" id="ARBA00023180"/>
    </source>
</evidence>
<evidence type="ECO:0000313" key="24">
    <source>
        <dbReference type="Proteomes" id="UP000001038"/>
    </source>
</evidence>
<keyword evidence="3 20" id="KW-0812">Transmembrane</keyword>
<evidence type="ECO:0000256" key="17">
    <source>
        <dbReference type="ARBA" id="ARBA00036239"/>
    </source>
</evidence>
<keyword evidence="9" id="KW-1015">Disulfide bond</keyword>
<feature type="domain" description="Neurotransmitter-gated ion-channel ligand-binding" evidence="21">
    <location>
        <begin position="80"/>
        <end position="272"/>
    </location>
</feature>